<sequence>MELPRSYRDGAGWKRADRAFWRGAALVASRVGRDTVVSLPH</sequence>
<dbReference type="STRING" id="1123360.thalar_01099"/>
<organism evidence="1 2">
    <name type="scientific">Litoreibacter arenae DSM 19593</name>
    <dbReference type="NCBI Taxonomy" id="1123360"/>
    <lineage>
        <taxon>Bacteria</taxon>
        <taxon>Pseudomonadati</taxon>
        <taxon>Pseudomonadota</taxon>
        <taxon>Alphaproteobacteria</taxon>
        <taxon>Rhodobacterales</taxon>
        <taxon>Roseobacteraceae</taxon>
        <taxon>Litoreibacter</taxon>
    </lineage>
</organism>
<comment type="caution">
    <text evidence="1">The sequence shown here is derived from an EMBL/GenBank/DDBJ whole genome shotgun (WGS) entry which is preliminary data.</text>
</comment>
<proteinExistence type="predicted"/>
<reference evidence="2" key="1">
    <citation type="journal article" date="2013" name="Stand. Genomic Sci.">
        <title>Genome sequence of the Litoreibacter arenae type strain (DSM 19593(T)), a member of the Roseobacter clade isolated from sea sand.</title>
        <authorList>
            <person name="Riedel T."/>
            <person name="Fiebig A."/>
            <person name="Petersen J."/>
            <person name="Gronow S."/>
            <person name="Kyrpides N.C."/>
            <person name="Goker M."/>
            <person name="Klenk H.P."/>
        </authorList>
    </citation>
    <scope>NUCLEOTIDE SEQUENCE [LARGE SCALE GENOMIC DNA]</scope>
    <source>
        <strain evidence="2">DSM 19593</strain>
    </source>
</reference>
<dbReference type="Proteomes" id="UP000015351">
    <property type="component" value="Unassembled WGS sequence"/>
</dbReference>
<accession>S9QM91</accession>
<keyword evidence="2" id="KW-1185">Reference proteome</keyword>
<gene>
    <name evidence="1" type="ORF">thalar_01099</name>
</gene>
<protein>
    <submittedName>
        <fullName evidence="1">Uncharacterized protein</fullName>
    </submittedName>
</protein>
<dbReference type="EMBL" id="AONI01000008">
    <property type="protein sequence ID" value="EPX80877.1"/>
    <property type="molecule type" value="Genomic_DNA"/>
</dbReference>
<dbReference type="HOGENOM" id="CLU_3272367_0_0_5"/>
<evidence type="ECO:0000313" key="1">
    <source>
        <dbReference type="EMBL" id="EPX80877.1"/>
    </source>
</evidence>
<name>S9QM91_9RHOB</name>
<dbReference type="AlphaFoldDB" id="S9QM91"/>
<evidence type="ECO:0000313" key="2">
    <source>
        <dbReference type="Proteomes" id="UP000015351"/>
    </source>
</evidence>